<evidence type="ECO:0000256" key="2">
    <source>
        <dbReference type="ARBA" id="ARBA00022475"/>
    </source>
</evidence>
<feature type="transmembrane region" description="Helical" evidence="10">
    <location>
        <begin position="189"/>
        <end position="207"/>
    </location>
</feature>
<keyword evidence="3 10" id="KW-0812">Transmembrane</keyword>
<evidence type="ECO:0000256" key="4">
    <source>
        <dbReference type="ARBA" id="ARBA00022960"/>
    </source>
</evidence>
<keyword evidence="2" id="KW-1003">Cell membrane</keyword>
<feature type="transmembrane region" description="Helical" evidence="10">
    <location>
        <begin position="213"/>
        <end position="233"/>
    </location>
</feature>
<comment type="subcellular location">
    <subcellularLocation>
        <location evidence="1">Cell membrane</location>
        <topology evidence="1">Multi-pass membrane protein</topology>
    </subcellularLocation>
</comment>
<feature type="transmembrane region" description="Helical" evidence="10">
    <location>
        <begin position="407"/>
        <end position="425"/>
    </location>
</feature>
<dbReference type="Proteomes" id="UP001596091">
    <property type="component" value="Unassembled WGS sequence"/>
</dbReference>
<evidence type="ECO:0000256" key="6">
    <source>
        <dbReference type="ARBA" id="ARBA00022989"/>
    </source>
</evidence>
<reference evidence="12" key="1">
    <citation type="journal article" date="2019" name="Int. J. Syst. Evol. Microbiol.">
        <title>The Global Catalogue of Microorganisms (GCM) 10K type strain sequencing project: providing services to taxonomists for standard genome sequencing and annotation.</title>
        <authorList>
            <consortium name="The Broad Institute Genomics Platform"/>
            <consortium name="The Broad Institute Genome Sequencing Center for Infectious Disease"/>
            <person name="Wu L."/>
            <person name="Ma J."/>
        </authorList>
    </citation>
    <scope>NUCLEOTIDE SEQUENCE [LARGE SCALE GENOMIC DNA]</scope>
    <source>
        <strain evidence="12">JCM 4087</strain>
    </source>
</reference>
<dbReference type="Pfam" id="PF03023">
    <property type="entry name" value="MurJ"/>
    <property type="match status" value="1"/>
</dbReference>
<sequence>MMETTLIPAELDTIEAAATNPAPITTTATNRKILHAAFGVALAGVTVKLLATAKELVVAAQFGRTDAMDAFLMAFLAPGLLVNLFSESMNQALIPTLVRVREVDGRDEAQRLLTSALGWTCLLLASGAAMMGLLAHVFFPVIAPHFAATKLALTEHLLYGLLPVVLLAGLASTGTAVLNTEGRFAGPALYPMAVPLGIMVAAAWGAPQWGIWTLEYGCVAGTLTQALLVIWAMERHGFRFRLDLARRGEALREVAGQYGPVLLSGLVASGGLLVDQAMAAWLGPGSVSTLVYGNRFVSAAMNLLAGAIATAATPYLSEMVARRDWAACRNTVHTYVWLTAAVSVPVALAMIFGSRALIALTLQHGAFHSADTNAVAPVQAMYAIQLPFYVVSRVYYRYLVAIRRTTLILYCGAINLALDIVLNLICMRWMGIAGIALATSLWTVSTFVFLGYWTYRLLPPELSSREGSDLRGYA</sequence>
<feature type="transmembrane region" description="Helical" evidence="10">
    <location>
        <begin position="158"/>
        <end position="177"/>
    </location>
</feature>
<evidence type="ECO:0000256" key="10">
    <source>
        <dbReference type="SAM" id="Phobius"/>
    </source>
</evidence>
<feature type="transmembrane region" description="Helical" evidence="10">
    <location>
        <begin position="116"/>
        <end position="138"/>
    </location>
</feature>
<evidence type="ECO:0000256" key="5">
    <source>
        <dbReference type="ARBA" id="ARBA00022984"/>
    </source>
</evidence>
<accession>A0ABW1EKS0</accession>
<evidence type="ECO:0000256" key="9">
    <source>
        <dbReference type="ARBA" id="ARBA00061532"/>
    </source>
</evidence>
<keyword evidence="12" id="KW-1185">Reference proteome</keyword>
<feature type="transmembrane region" description="Helical" evidence="10">
    <location>
        <begin position="70"/>
        <end position="86"/>
    </location>
</feature>
<keyword evidence="4" id="KW-0133">Cell shape</keyword>
<dbReference type="RefSeq" id="WP_263332331.1">
    <property type="nucleotide sequence ID" value="NZ_JAGSYH010000001.1"/>
</dbReference>
<feature type="transmembrane region" description="Helical" evidence="10">
    <location>
        <begin position="431"/>
        <end position="455"/>
    </location>
</feature>
<dbReference type="PANTHER" id="PTHR47019:SF1">
    <property type="entry name" value="LIPID II FLIPPASE MURJ"/>
    <property type="match status" value="1"/>
</dbReference>
<evidence type="ECO:0000256" key="7">
    <source>
        <dbReference type="ARBA" id="ARBA00023136"/>
    </source>
</evidence>
<feature type="transmembrane region" description="Helical" evidence="10">
    <location>
        <begin position="33"/>
        <end position="50"/>
    </location>
</feature>
<dbReference type="PANTHER" id="PTHR47019">
    <property type="entry name" value="LIPID II FLIPPASE MURJ"/>
    <property type="match status" value="1"/>
</dbReference>
<evidence type="ECO:0000256" key="8">
    <source>
        <dbReference type="ARBA" id="ARBA00060041"/>
    </source>
</evidence>
<keyword evidence="7 10" id="KW-0472">Membrane</keyword>
<feature type="transmembrane region" description="Helical" evidence="10">
    <location>
        <begin position="374"/>
        <end position="395"/>
    </location>
</feature>
<comment type="similarity">
    <text evidence="9">Belongs to the MurJ/MviN family.</text>
</comment>
<proteinExistence type="inferred from homology"/>
<evidence type="ECO:0000313" key="11">
    <source>
        <dbReference type="EMBL" id="MFC5864907.1"/>
    </source>
</evidence>
<comment type="function">
    <text evidence="8">Involved in peptidoglycan biosynthesis. Transports lipid-linked peptidoglycan precursors from the inner to the outer leaflet of the cytoplasmic membrane.</text>
</comment>
<feature type="transmembrane region" description="Helical" evidence="10">
    <location>
        <begin position="294"/>
        <end position="316"/>
    </location>
</feature>
<gene>
    <name evidence="11" type="primary">murJ</name>
    <name evidence="11" type="ORF">ACFPT7_21545</name>
</gene>
<keyword evidence="5" id="KW-0573">Peptidoglycan synthesis</keyword>
<organism evidence="11 12">
    <name type="scientific">Acidicapsa dinghuensis</name>
    <dbReference type="NCBI Taxonomy" id="2218256"/>
    <lineage>
        <taxon>Bacteria</taxon>
        <taxon>Pseudomonadati</taxon>
        <taxon>Acidobacteriota</taxon>
        <taxon>Terriglobia</taxon>
        <taxon>Terriglobales</taxon>
        <taxon>Acidobacteriaceae</taxon>
        <taxon>Acidicapsa</taxon>
    </lineage>
</organism>
<evidence type="ECO:0000256" key="1">
    <source>
        <dbReference type="ARBA" id="ARBA00004651"/>
    </source>
</evidence>
<dbReference type="InterPro" id="IPR004268">
    <property type="entry name" value="MurJ"/>
</dbReference>
<evidence type="ECO:0000256" key="3">
    <source>
        <dbReference type="ARBA" id="ARBA00022692"/>
    </source>
</evidence>
<feature type="transmembrane region" description="Helical" evidence="10">
    <location>
        <begin position="254"/>
        <end position="274"/>
    </location>
</feature>
<dbReference type="InterPro" id="IPR051050">
    <property type="entry name" value="Lipid_II_flippase_MurJ/MviN"/>
</dbReference>
<dbReference type="PRINTS" id="PR01806">
    <property type="entry name" value="VIRFACTRMVIN"/>
</dbReference>
<comment type="caution">
    <text evidence="11">The sequence shown here is derived from an EMBL/GenBank/DDBJ whole genome shotgun (WGS) entry which is preliminary data.</text>
</comment>
<evidence type="ECO:0000313" key="12">
    <source>
        <dbReference type="Proteomes" id="UP001596091"/>
    </source>
</evidence>
<protein>
    <submittedName>
        <fullName evidence="11">Murein biosynthesis integral membrane protein MurJ</fullName>
    </submittedName>
</protein>
<dbReference type="EMBL" id="JBHSPH010000010">
    <property type="protein sequence ID" value="MFC5864907.1"/>
    <property type="molecule type" value="Genomic_DNA"/>
</dbReference>
<name>A0ABW1EKS0_9BACT</name>
<keyword evidence="6 10" id="KW-1133">Transmembrane helix</keyword>
<feature type="transmembrane region" description="Helical" evidence="10">
    <location>
        <begin position="336"/>
        <end position="362"/>
    </location>
</feature>